<dbReference type="AlphaFoldDB" id="D5UBS1"/>
<accession>D5UBS1</accession>
<evidence type="ECO:0008006" key="3">
    <source>
        <dbReference type="Google" id="ProtNLM"/>
    </source>
</evidence>
<dbReference type="KEGG" id="cfl:Cfla_1266"/>
<protein>
    <recommendedName>
        <fullName evidence="3">Ankyrin</fullName>
    </recommendedName>
</protein>
<evidence type="ECO:0000313" key="2">
    <source>
        <dbReference type="Proteomes" id="UP000000849"/>
    </source>
</evidence>
<dbReference type="STRING" id="446466.Cfla_1266"/>
<organism evidence="1 2">
    <name type="scientific">Cellulomonas flavigena (strain ATCC 482 / DSM 20109 / BCRC 11376 / JCM 18109 / NBRC 3775 / NCIMB 8073 / NRS 134)</name>
    <dbReference type="NCBI Taxonomy" id="446466"/>
    <lineage>
        <taxon>Bacteria</taxon>
        <taxon>Bacillati</taxon>
        <taxon>Actinomycetota</taxon>
        <taxon>Actinomycetes</taxon>
        <taxon>Micrococcales</taxon>
        <taxon>Cellulomonadaceae</taxon>
        <taxon>Cellulomonas</taxon>
    </lineage>
</organism>
<keyword evidence="2" id="KW-1185">Reference proteome</keyword>
<dbReference type="RefSeq" id="WP_013116500.1">
    <property type="nucleotide sequence ID" value="NC_014151.1"/>
</dbReference>
<name>D5UBS1_CELFN</name>
<dbReference type="Proteomes" id="UP000000849">
    <property type="component" value="Chromosome"/>
</dbReference>
<proteinExistence type="predicted"/>
<reference evidence="1 2" key="1">
    <citation type="journal article" date="2010" name="Stand. Genomic Sci.">
        <title>Complete genome sequence of Cellulomonas flavigena type strain (134).</title>
        <authorList>
            <person name="Abt B."/>
            <person name="Foster B."/>
            <person name="Lapidus A."/>
            <person name="Clum A."/>
            <person name="Sun H."/>
            <person name="Pukall R."/>
            <person name="Lucas S."/>
            <person name="Glavina Del Rio T."/>
            <person name="Nolan M."/>
            <person name="Tice H."/>
            <person name="Cheng J.F."/>
            <person name="Pitluck S."/>
            <person name="Liolios K."/>
            <person name="Ivanova N."/>
            <person name="Mavromatis K."/>
            <person name="Ovchinnikova G."/>
            <person name="Pati A."/>
            <person name="Goodwin L."/>
            <person name="Chen A."/>
            <person name="Palaniappan K."/>
            <person name="Land M."/>
            <person name="Hauser L."/>
            <person name="Chang Y.J."/>
            <person name="Jeffries C.D."/>
            <person name="Rohde M."/>
            <person name="Goker M."/>
            <person name="Woyke T."/>
            <person name="Bristow J."/>
            <person name="Eisen J.A."/>
            <person name="Markowitz V."/>
            <person name="Hugenholtz P."/>
            <person name="Kyrpides N.C."/>
            <person name="Klenk H.P."/>
        </authorList>
    </citation>
    <scope>NUCLEOTIDE SEQUENCE [LARGE SCALE GENOMIC DNA]</scope>
    <source>
        <strain evidence="2">ATCC 482 / DSM 20109 / BCRC 11376 / JCM 18109 / NBRC 3775 / NCIMB 8073 / NRS 134</strain>
    </source>
</reference>
<gene>
    <name evidence="1" type="ordered locus">Cfla_1266</name>
</gene>
<sequence length="76" mass="7978">MPLLHHAIDVEIDSHVQSGEPLHVDATALLLARGADPLRAAGLPAESALDMARRRGHWLAVELIEAQLAARGGATG</sequence>
<dbReference type="EMBL" id="CP001964">
    <property type="protein sequence ID" value="ADG74166.1"/>
    <property type="molecule type" value="Genomic_DNA"/>
</dbReference>
<dbReference type="HOGENOM" id="CLU_2647880_0_0_11"/>
<evidence type="ECO:0000313" key="1">
    <source>
        <dbReference type="EMBL" id="ADG74166.1"/>
    </source>
</evidence>